<organism evidence="2 3">
    <name type="scientific">Paenibacillus eucommiae</name>
    <dbReference type="NCBI Taxonomy" id="1355755"/>
    <lineage>
        <taxon>Bacteria</taxon>
        <taxon>Bacillati</taxon>
        <taxon>Bacillota</taxon>
        <taxon>Bacilli</taxon>
        <taxon>Bacillales</taxon>
        <taxon>Paenibacillaceae</taxon>
        <taxon>Paenibacillus</taxon>
    </lineage>
</organism>
<feature type="transmembrane region" description="Helical" evidence="1">
    <location>
        <begin position="45"/>
        <end position="68"/>
    </location>
</feature>
<dbReference type="Proteomes" id="UP001519287">
    <property type="component" value="Unassembled WGS sequence"/>
</dbReference>
<evidence type="ECO:0000313" key="2">
    <source>
        <dbReference type="EMBL" id="MBP1996130.1"/>
    </source>
</evidence>
<dbReference type="RefSeq" id="WP_209978260.1">
    <property type="nucleotide sequence ID" value="NZ_JAGGLB010000044.1"/>
</dbReference>
<evidence type="ECO:0000256" key="1">
    <source>
        <dbReference type="SAM" id="Phobius"/>
    </source>
</evidence>
<proteinExistence type="predicted"/>
<evidence type="ECO:0000313" key="3">
    <source>
        <dbReference type="Proteomes" id="UP001519287"/>
    </source>
</evidence>
<reference evidence="2 3" key="1">
    <citation type="submission" date="2021-03" db="EMBL/GenBank/DDBJ databases">
        <title>Genomic Encyclopedia of Type Strains, Phase IV (KMG-IV): sequencing the most valuable type-strain genomes for metagenomic binning, comparative biology and taxonomic classification.</title>
        <authorList>
            <person name="Goeker M."/>
        </authorList>
    </citation>
    <scope>NUCLEOTIDE SEQUENCE [LARGE SCALE GENOMIC DNA]</scope>
    <source>
        <strain evidence="2 3">DSM 26048</strain>
    </source>
</reference>
<protein>
    <submittedName>
        <fullName evidence="2">Uncharacterized protein</fullName>
    </submittedName>
</protein>
<keyword evidence="1" id="KW-1133">Transmembrane helix</keyword>
<gene>
    <name evidence="2" type="ORF">J2Z66_007774</name>
</gene>
<dbReference type="EMBL" id="JAGGLB010000044">
    <property type="protein sequence ID" value="MBP1996130.1"/>
    <property type="molecule type" value="Genomic_DNA"/>
</dbReference>
<comment type="caution">
    <text evidence="2">The sequence shown here is derived from an EMBL/GenBank/DDBJ whole genome shotgun (WGS) entry which is preliminary data.</text>
</comment>
<keyword evidence="1" id="KW-0812">Transmembrane</keyword>
<feature type="transmembrane region" description="Helical" evidence="1">
    <location>
        <begin position="7"/>
        <end position="30"/>
    </location>
</feature>
<keyword evidence="1" id="KW-0472">Membrane</keyword>
<name>A0ABS4JA48_9BACL</name>
<sequence>MNSRNIFSTILLVIGGLEILVAFIIGIAWGQPESNYGAHNWSITLWWWIGGFISGMVFIGFSEVIHLLQKIYDKIPAGNAGNQSNTHTFSATNKVESMTTNSIEHSQVEEVEVDEKEKALVSAKQFNGLTIKIGEQKFSGYFLISELQIEIYKKAFAEPPKLMKTVSLQDINGVSKNGEYLIVEVNENETISHFSFKTHTVFDYQKIADLLTMKSK</sequence>
<accession>A0ABS4JA48</accession>
<keyword evidence="3" id="KW-1185">Reference proteome</keyword>